<feature type="compositionally biased region" description="Basic and acidic residues" evidence="1">
    <location>
        <begin position="75"/>
        <end position="90"/>
    </location>
</feature>
<feature type="compositionally biased region" description="Basic and acidic residues" evidence="1">
    <location>
        <begin position="132"/>
        <end position="144"/>
    </location>
</feature>
<feature type="compositionally biased region" description="Polar residues" evidence="1">
    <location>
        <begin position="51"/>
        <end position="69"/>
    </location>
</feature>
<sequence>MTLWQEHRGRPGTAPDSSDQPKSRREARDAERRASETGDLSGVHPSGVYDLNSSGNIWDTLSRRAASQLTEAATEAERRTGRRSDTDHPSEPVTYITQGRPQVPTYEARRPAQPTQQARDAGFQPRNFAPYEDTRTRPTSRIDDLLSQEPVASDPAGQDMSMDHTLTRRELRQRETGSAPRLSQDGASGAWMPTWEPTPQPKAAPAFRAPAAPAFQAPAAPAPASELAGSAFAPYNDVSTVEMAAIDRAALAADAPVKMTPEPQFEEPDVSTVAMDRIAPIIEVPRSAQPVRAEPLPAPAAGTFTTPPAPTAPPLAGLSGFEALIAQASQSVDAPSVPATGPQPQMFRQPEPVRQPEPQPVRQERPFTPPAGHWSVQAAEPDDQLPFPGLTRNVASTSGNTNALIMPNDPQPDLFSAVNSTGEIFITGSLDLPRILSSTGAPSDQYDSSEIDRLFEASQDDHHTADVAPVRAARAVSTHTSTRSVVSPRKRRGGMLPTVLAITAAVMAIGVIGLLFAGYVLRIF</sequence>
<feature type="compositionally biased region" description="Basic and acidic residues" evidence="1">
    <location>
        <begin position="19"/>
        <end position="36"/>
    </location>
</feature>
<evidence type="ECO:0000256" key="1">
    <source>
        <dbReference type="SAM" id="MobiDB-lite"/>
    </source>
</evidence>
<feature type="transmembrane region" description="Helical" evidence="2">
    <location>
        <begin position="499"/>
        <end position="521"/>
    </location>
</feature>
<dbReference type="EMBL" id="AP027731">
    <property type="protein sequence ID" value="BDZ46577.1"/>
    <property type="molecule type" value="Genomic_DNA"/>
</dbReference>
<keyword evidence="2" id="KW-0812">Transmembrane</keyword>
<evidence type="ECO:0000313" key="4">
    <source>
        <dbReference type="Proteomes" id="UP001321498"/>
    </source>
</evidence>
<keyword evidence="4" id="KW-1185">Reference proteome</keyword>
<evidence type="ECO:0000313" key="3">
    <source>
        <dbReference type="EMBL" id="BDZ46577.1"/>
    </source>
</evidence>
<feature type="compositionally biased region" description="Basic and acidic residues" evidence="1">
    <location>
        <begin position="161"/>
        <end position="175"/>
    </location>
</feature>
<name>A0ABM8GE48_9MICO</name>
<feature type="region of interest" description="Disordered" evidence="1">
    <location>
        <begin position="1"/>
        <end position="206"/>
    </location>
</feature>
<organism evidence="3 4">
    <name type="scientific">Naasia aerilata</name>
    <dbReference type="NCBI Taxonomy" id="1162966"/>
    <lineage>
        <taxon>Bacteria</taxon>
        <taxon>Bacillati</taxon>
        <taxon>Actinomycetota</taxon>
        <taxon>Actinomycetes</taxon>
        <taxon>Micrococcales</taxon>
        <taxon>Microbacteriaceae</taxon>
        <taxon>Naasia</taxon>
    </lineage>
</organism>
<dbReference type="Proteomes" id="UP001321498">
    <property type="component" value="Chromosome"/>
</dbReference>
<evidence type="ECO:0000256" key="2">
    <source>
        <dbReference type="SAM" id="Phobius"/>
    </source>
</evidence>
<dbReference type="RefSeq" id="WP_286276615.1">
    <property type="nucleotide sequence ID" value="NZ_AP027731.1"/>
</dbReference>
<accession>A0ABM8GE48</accession>
<reference evidence="4" key="1">
    <citation type="journal article" date="2019" name="Int. J. Syst. Evol. Microbiol.">
        <title>The Global Catalogue of Microorganisms (GCM) 10K type strain sequencing project: providing services to taxonomists for standard genome sequencing and annotation.</title>
        <authorList>
            <consortium name="The Broad Institute Genomics Platform"/>
            <consortium name="The Broad Institute Genome Sequencing Center for Infectious Disease"/>
            <person name="Wu L."/>
            <person name="Ma J."/>
        </authorList>
    </citation>
    <scope>NUCLEOTIDE SEQUENCE [LARGE SCALE GENOMIC DNA]</scope>
    <source>
        <strain evidence="4">NBRC 108725</strain>
    </source>
</reference>
<proteinExistence type="predicted"/>
<keyword evidence="2" id="KW-0472">Membrane</keyword>
<gene>
    <name evidence="3" type="ORF">GCM10025866_24860</name>
</gene>
<keyword evidence="2" id="KW-1133">Transmembrane helix</keyword>
<feature type="region of interest" description="Disordered" evidence="1">
    <location>
        <begin position="332"/>
        <end position="362"/>
    </location>
</feature>
<protein>
    <submittedName>
        <fullName evidence="3">Uncharacterized protein</fullName>
    </submittedName>
</protein>